<dbReference type="PRINTS" id="PR00080">
    <property type="entry name" value="SDRFAMILY"/>
</dbReference>
<dbReference type="CDD" id="cd05233">
    <property type="entry name" value="SDR_c"/>
    <property type="match status" value="1"/>
</dbReference>
<dbReference type="PANTHER" id="PTHR24321:SF8">
    <property type="entry name" value="ESTRADIOL 17-BETA-DEHYDROGENASE 8-RELATED"/>
    <property type="match status" value="1"/>
</dbReference>
<comment type="caution">
    <text evidence="4">The sequence shown here is derived from an EMBL/GenBank/DDBJ whole genome shotgun (WGS) entry which is preliminary data.</text>
</comment>
<dbReference type="EMBL" id="CAJOBC010007449">
    <property type="protein sequence ID" value="CAF3932698.1"/>
    <property type="molecule type" value="Genomic_DNA"/>
</dbReference>
<dbReference type="GO" id="GO:0008667">
    <property type="term" value="F:2,3-dihydro-2,3-dihydroxybenzoate dehydrogenase activity"/>
    <property type="evidence" value="ECO:0007669"/>
    <property type="project" value="InterPro"/>
</dbReference>
<dbReference type="FunFam" id="3.40.50.720:FF:000084">
    <property type="entry name" value="Short-chain dehydrogenase reductase"/>
    <property type="match status" value="1"/>
</dbReference>
<evidence type="ECO:0000313" key="4">
    <source>
        <dbReference type="EMBL" id="CAF1168997.1"/>
    </source>
</evidence>
<evidence type="ECO:0000313" key="6">
    <source>
        <dbReference type="EMBL" id="CAF3932698.1"/>
    </source>
</evidence>
<dbReference type="AlphaFoldDB" id="A0A814U4T6"/>
<dbReference type="PANTHER" id="PTHR24321">
    <property type="entry name" value="DEHYDROGENASES, SHORT CHAIN"/>
    <property type="match status" value="1"/>
</dbReference>
<dbReference type="EMBL" id="CAJOBA010005724">
    <property type="protein sequence ID" value="CAF3752713.1"/>
    <property type="molecule type" value="Genomic_DNA"/>
</dbReference>
<comment type="similarity">
    <text evidence="1">Belongs to the short-chain dehydrogenases/reductases (SDR) family.</text>
</comment>
<evidence type="ECO:0000313" key="3">
    <source>
        <dbReference type="EMBL" id="CAF0982157.1"/>
    </source>
</evidence>
<evidence type="ECO:0000256" key="1">
    <source>
        <dbReference type="ARBA" id="ARBA00006484"/>
    </source>
</evidence>
<reference evidence="4" key="1">
    <citation type="submission" date="2021-02" db="EMBL/GenBank/DDBJ databases">
        <authorList>
            <person name="Nowell W R."/>
        </authorList>
    </citation>
    <scope>NUCLEOTIDE SEQUENCE</scope>
</reference>
<keyword evidence="7" id="KW-1185">Reference proteome</keyword>
<keyword evidence="2" id="KW-0560">Oxidoreductase</keyword>
<dbReference type="GO" id="GO:0019290">
    <property type="term" value="P:siderophore biosynthetic process"/>
    <property type="evidence" value="ECO:0007669"/>
    <property type="project" value="InterPro"/>
</dbReference>
<dbReference type="InterPro" id="IPR002347">
    <property type="entry name" value="SDR_fam"/>
</dbReference>
<dbReference type="EMBL" id="CAJNOK010005718">
    <property type="protein sequence ID" value="CAF0982157.1"/>
    <property type="molecule type" value="Genomic_DNA"/>
</dbReference>
<dbReference type="OrthoDB" id="47007at2759"/>
<dbReference type="Proteomes" id="UP000682733">
    <property type="component" value="Unassembled WGS sequence"/>
</dbReference>
<evidence type="ECO:0000256" key="2">
    <source>
        <dbReference type="ARBA" id="ARBA00023002"/>
    </source>
</evidence>
<accession>A0A814U4T6</accession>
<protein>
    <submittedName>
        <fullName evidence="4">Uncharacterized protein</fullName>
    </submittedName>
</protein>
<proteinExistence type="inferred from homology"/>
<evidence type="ECO:0000313" key="7">
    <source>
        <dbReference type="Proteomes" id="UP000663829"/>
    </source>
</evidence>
<gene>
    <name evidence="4" type="ORF">GPM918_LOCUS22079</name>
    <name evidence="3" type="ORF">OVA965_LOCUS13643</name>
    <name evidence="6" type="ORF">SRO942_LOCUS22075</name>
    <name evidence="5" type="ORF">TMI583_LOCUS13646</name>
</gene>
<sequence length="245" mass="26331">MVTGGASGIGYATVNEFAKEGATVAIFDYDEEIGKKAEEQLRSEGKNVTFYKVDVCSFGDVKNAVYKFAEQNGGVIHHLVNGAATFIFKGLDATLEDFNKTFTTNVSGYAFTVQAVHPFMKKAGGKGCSIINIASVSGSRPEANKWTYNSSKAAVLTLTKCMALDLSKDGIRVNSVSPAGTWTSALLNTLPGPGGREKWEPIFAPQYMLHRCAEPIEIARPILFLCSEDASFITAIDLPIDGGHM</sequence>
<dbReference type="Proteomes" id="UP000663829">
    <property type="component" value="Unassembled WGS sequence"/>
</dbReference>
<dbReference type="Proteomes" id="UP000681722">
    <property type="component" value="Unassembled WGS sequence"/>
</dbReference>
<dbReference type="PROSITE" id="PS00061">
    <property type="entry name" value="ADH_SHORT"/>
    <property type="match status" value="1"/>
</dbReference>
<dbReference type="InterPro" id="IPR036291">
    <property type="entry name" value="NAD(P)-bd_dom_sf"/>
</dbReference>
<organism evidence="4 7">
    <name type="scientific">Didymodactylos carnosus</name>
    <dbReference type="NCBI Taxonomy" id="1234261"/>
    <lineage>
        <taxon>Eukaryota</taxon>
        <taxon>Metazoa</taxon>
        <taxon>Spiralia</taxon>
        <taxon>Gnathifera</taxon>
        <taxon>Rotifera</taxon>
        <taxon>Eurotatoria</taxon>
        <taxon>Bdelloidea</taxon>
        <taxon>Philodinida</taxon>
        <taxon>Philodinidae</taxon>
        <taxon>Didymodactylos</taxon>
    </lineage>
</organism>
<dbReference type="PRINTS" id="PR01397">
    <property type="entry name" value="DHBDHDRGNASE"/>
</dbReference>
<evidence type="ECO:0000313" key="5">
    <source>
        <dbReference type="EMBL" id="CAF3752713.1"/>
    </source>
</evidence>
<dbReference type="Gene3D" id="3.40.50.720">
    <property type="entry name" value="NAD(P)-binding Rossmann-like Domain"/>
    <property type="match status" value="1"/>
</dbReference>
<name>A0A814U4T6_9BILA</name>
<dbReference type="InterPro" id="IPR020904">
    <property type="entry name" value="Sc_DH/Rdtase_CS"/>
</dbReference>
<dbReference type="Pfam" id="PF13561">
    <property type="entry name" value="adh_short_C2"/>
    <property type="match status" value="1"/>
</dbReference>
<dbReference type="InterPro" id="IPR003560">
    <property type="entry name" value="DHB_DH"/>
</dbReference>
<dbReference type="SUPFAM" id="SSF51735">
    <property type="entry name" value="NAD(P)-binding Rossmann-fold domains"/>
    <property type="match status" value="1"/>
</dbReference>
<dbReference type="Proteomes" id="UP000677228">
    <property type="component" value="Unassembled WGS sequence"/>
</dbReference>
<dbReference type="EMBL" id="CAJNOQ010007450">
    <property type="protein sequence ID" value="CAF1168997.1"/>
    <property type="molecule type" value="Genomic_DNA"/>
</dbReference>